<feature type="active site" description="Proton acceptor" evidence="4">
    <location>
        <position position="132"/>
    </location>
</feature>
<dbReference type="Gene3D" id="3.40.50.1220">
    <property type="entry name" value="TPP-binding domain"/>
    <property type="match status" value="1"/>
</dbReference>
<dbReference type="GO" id="GO:0005634">
    <property type="term" value="C:nucleus"/>
    <property type="evidence" value="ECO:0007669"/>
    <property type="project" value="TreeGrafter"/>
</dbReference>
<keyword evidence="2" id="KW-0808">Transferase</keyword>
<sequence length="309" mass="33526">MASVRQAARSVPTADLESFAECLKGSRRILALLGAGISAASGLPTFRGAGGLWRSFDATALATPGAFERNPGLVWQFYSYRRHMALQAQPNKAHYALAELSRMNKEFLTISQNVDGLSPRAGHPAEQLKLLHGSLYDLKCTSFYCDYTRSNDFTDPIVPSLDIPKKELFPAGSGEDSSGVANEVDISDVSNPIPDLKPEDLPKCPKCNGLLRPGVVWFGEALPKDTLNYVDEWIESGPIDLMLVIGTSSRVWPAAGYTDIARNHGARVAVINMDPNDVAGRNSMKGDWFFQGDASVIVPEILESVVGEI</sequence>
<comment type="caution">
    <text evidence="5">The sequence shown here is derived from an EMBL/GenBank/DDBJ whole genome shotgun (WGS) entry which is preliminary data.</text>
</comment>
<accession>A0A9W9L4Q0</accession>
<dbReference type="InterPro" id="IPR026591">
    <property type="entry name" value="Sirtuin_cat_small_dom_sf"/>
</dbReference>
<dbReference type="OrthoDB" id="424302at2759"/>
<dbReference type="GO" id="GO:0017136">
    <property type="term" value="F:histone deacetylase activity, NAD-dependent"/>
    <property type="evidence" value="ECO:0007669"/>
    <property type="project" value="TreeGrafter"/>
</dbReference>
<feature type="binding site" evidence="4">
    <location>
        <position position="207"/>
    </location>
    <ligand>
        <name>Zn(2+)</name>
        <dbReference type="ChEBI" id="CHEBI:29105"/>
    </ligand>
</feature>
<keyword evidence="4" id="KW-0479">Metal-binding</keyword>
<dbReference type="InterPro" id="IPR026590">
    <property type="entry name" value="Ssirtuin_cat_dom"/>
</dbReference>
<dbReference type="PANTHER" id="PTHR11085:SF10">
    <property type="entry name" value="NAD-DEPENDENT PROTEIN DEACYLASE SIRTUIN-5, MITOCHONDRIAL-RELATED"/>
    <property type="match status" value="1"/>
</dbReference>
<dbReference type="GO" id="GO:0070403">
    <property type="term" value="F:NAD+ binding"/>
    <property type="evidence" value="ECO:0007669"/>
    <property type="project" value="InterPro"/>
</dbReference>
<dbReference type="EMBL" id="JAPZBO010000009">
    <property type="protein sequence ID" value="KAJ5303174.1"/>
    <property type="molecule type" value="Genomic_DNA"/>
</dbReference>
<dbReference type="InterPro" id="IPR027546">
    <property type="entry name" value="Sirtuin_class_III"/>
</dbReference>
<dbReference type="PANTHER" id="PTHR11085">
    <property type="entry name" value="NAD-DEPENDENT PROTEIN DEACYLASE SIRTUIN-5, MITOCHONDRIAL-RELATED"/>
    <property type="match status" value="1"/>
</dbReference>
<reference evidence="5" key="1">
    <citation type="submission" date="2022-12" db="EMBL/GenBank/DDBJ databases">
        <authorList>
            <person name="Petersen C."/>
        </authorList>
    </citation>
    <scope>NUCLEOTIDE SEQUENCE</scope>
    <source>
        <strain evidence="5">IBT 21472</strain>
    </source>
</reference>
<evidence type="ECO:0000256" key="2">
    <source>
        <dbReference type="ARBA" id="ARBA00022679"/>
    </source>
</evidence>
<dbReference type="Proteomes" id="UP001147746">
    <property type="component" value="Unassembled WGS sequence"/>
</dbReference>
<dbReference type="GO" id="GO:0046872">
    <property type="term" value="F:metal ion binding"/>
    <property type="evidence" value="ECO:0007669"/>
    <property type="project" value="UniProtKB-KW"/>
</dbReference>
<dbReference type="PROSITE" id="PS50305">
    <property type="entry name" value="SIRTUIN"/>
    <property type="match status" value="1"/>
</dbReference>
<protein>
    <submittedName>
        <fullName evidence="5">Uncharacterized protein</fullName>
    </submittedName>
</protein>
<keyword evidence="3" id="KW-0520">NAD</keyword>
<dbReference type="Gene3D" id="3.30.1600.10">
    <property type="entry name" value="SIR2/SIRT2 'Small Domain"/>
    <property type="match status" value="1"/>
</dbReference>
<organism evidence="5 6">
    <name type="scientific">Penicillium atrosanguineum</name>
    <dbReference type="NCBI Taxonomy" id="1132637"/>
    <lineage>
        <taxon>Eukaryota</taxon>
        <taxon>Fungi</taxon>
        <taxon>Dikarya</taxon>
        <taxon>Ascomycota</taxon>
        <taxon>Pezizomycotina</taxon>
        <taxon>Eurotiomycetes</taxon>
        <taxon>Eurotiomycetidae</taxon>
        <taxon>Eurotiales</taxon>
        <taxon>Aspergillaceae</taxon>
        <taxon>Penicillium</taxon>
    </lineage>
</organism>
<evidence type="ECO:0000256" key="3">
    <source>
        <dbReference type="ARBA" id="ARBA00023027"/>
    </source>
</evidence>
<feature type="binding site" evidence="4">
    <location>
        <position position="145"/>
    </location>
    <ligand>
        <name>Zn(2+)</name>
        <dbReference type="ChEBI" id="CHEBI:29105"/>
    </ligand>
</feature>
<reference evidence="5" key="2">
    <citation type="journal article" date="2023" name="IMA Fungus">
        <title>Comparative genomic study of the Penicillium genus elucidates a diverse pangenome and 15 lateral gene transfer events.</title>
        <authorList>
            <person name="Petersen C."/>
            <person name="Sorensen T."/>
            <person name="Nielsen M.R."/>
            <person name="Sondergaard T.E."/>
            <person name="Sorensen J.L."/>
            <person name="Fitzpatrick D.A."/>
            <person name="Frisvad J.C."/>
            <person name="Nielsen K.L."/>
        </authorList>
    </citation>
    <scope>NUCLEOTIDE SEQUENCE</scope>
    <source>
        <strain evidence="5">IBT 21472</strain>
    </source>
</reference>
<comment type="similarity">
    <text evidence="1">Belongs to the sirtuin family. Class I subfamily.</text>
</comment>
<dbReference type="CDD" id="cd01412">
    <property type="entry name" value="SIRT5_Af1_CobB"/>
    <property type="match status" value="1"/>
</dbReference>
<dbReference type="SUPFAM" id="SSF52467">
    <property type="entry name" value="DHS-like NAD/FAD-binding domain"/>
    <property type="match status" value="1"/>
</dbReference>
<evidence type="ECO:0000313" key="5">
    <source>
        <dbReference type="EMBL" id="KAJ5303174.1"/>
    </source>
</evidence>
<proteinExistence type="inferred from homology"/>
<dbReference type="AlphaFoldDB" id="A0A9W9L4Q0"/>
<evidence type="ECO:0000313" key="6">
    <source>
        <dbReference type="Proteomes" id="UP001147746"/>
    </source>
</evidence>
<name>A0A9W9L4Q0_9EURO</name>
<evidence type="ECO:0000256" key="4">
    <source>
        <dbReference type="PROSITE-ProRule" id="PRU00236"/>
    </source>
</evidence>
<evidence type="ECO:0000256" key="1">
    <source>
        <dbReference type="ARBA" id="ARBA00006924"/>
    </source>
</evidence>
<dbReference type="InterPro" id="IPR050134">
    <property type="entry name" value="NAD-dep_sirtuin_deacylases"/>
</dbReference>
<dbReference type="GO" id="GO:0036055">
    <property type="term" value="F:protein-succinyllysine desuccinylase activity"/>
    <property type="evidence" value="ECO:0007669"/>
    <property type="project" value="InterPro"/>
</dbReference>
<dbReference type="InterPro" id="IPR003000">
    <property type="entry name" value="Sirtuin"/>
</dbReference>
<feature type="binding site" evidence="4">
    <location>
        <position position="140"/>
    </location>
    <ligand>
        <name>Zn(2+)</name>
        <dbReference type="ChEBI" id="CHEBI:29105"/>
    </ligand>
</feature>
<keyword evidence="4" id="KW-0862">Zinc</keyword>
<dbReference type="GO" id="GO:0036054">
    <property type="term" value="F:protein-malonyllysine demalonylase activity"/>
    <property type="evidence" value="ECO:0007669"/>
    <property type="project" value="InterPro"/>
</dbReference>
<gene>
    <name evidence="5" type="ORF">N7476_009973</name>
</gene>
<keyword evidence="6" id="KW-1185">Reference proteome</keyword>
<dbReference type="InterPro" id="IPR029035">
    <property type="entry name" value="DHS-like_NAD/FAD-binding_dom"/>
</dbReference>
<feature type="binding site" evidence="4">
    <location>
        <position position="204"/>
    </location>
    <ligand>
        <name>Zn(2+)</name>
        <dbReference type="ChEBI" id="CHEBI:29105"/>
    </ligand>
</feature>
<dbReference type="Pfam" id="PF02146">
    <property type="entry name" value="SIR2"/>
    <property type="match status" value="1"/>
</dbReference>